<feature type="non-terminal residue" evidence="1">
    <location>
        <position position="1"/>
    </location>
</feature>
<name>A0A8S2YL83_9BILA</name>
<proteinExistence type="predicted"/>
<dbReference type="AlphaFoldDB" id="A0A8S2YL83"/>
<gene>
    <name evidence="1" type="ORF">GIL414_LOCUS37456</name>
</gene>
<dbReference type="EMBL" id="CAJOBJ010096236">
    <property type="protein sequence ID" value="CAF4565982.1"/>
    <property type="molecule type" value="Genomic_DNA"/>
</dbReference>
<evidence type="ECO:0000313" key="1">
    <source>
        <dbReference type="EMBL" id="CAF4565982.1"/>
    </source>
</evidence>
<reference evidence="1" key="1">
    <citation type="submission" date="2021-02" db="EMBL/GenBank/DDBJ databases">
        <authorList>
            <person name="Nowell W R."/>
        </authorList>
    </citation>
    <scope>NUCLEOTIDE SEQUENCE</scope>
</reference>
<dbReference type="Proteomes" id="UP000681720">
    <property type="component" value="Unassembled WGS sequence"/>
</dbReference>
<evidence type="ECO:0000313" key="2">
    <source>
        <dbReference type="Proteomes" id="UP000681720"/>
    </source>
</evidence>
<comment type="caution">
    <text evidence="1">The sequence shown here is derived from an EMBL/GenBank/DDBJ whole genome shotgun (WGS) entry which is preliminary data.</text>
</comment>
<accession>A0A8S2YL83</accession>
<organism evidence="1 2">
    <name type="scientific">Rotaria magnacalcarata</name>
    <dbReference type="NCBI Taxonomy" id="392030"/>
    <lineage>
        <taxon>Eukaryota</taxon>
        <taxon>Metazoa</taxon>
        <taxon>Spiralia</taxon>
        <taxon>Gnathifera</taxon>
        <taxon>Rotifera</taxon>
        <taxon>Eurotatoria</taxon>
        <taxon>Bdelloidea</taxon>
        <taxon>Philodinida</taxon>
        <taxon>Philodinidae</taxon>
        <taxon>Rotaria</taxon>
    </lineage>
</organism>
<protein>
    <submittedName>
        <fullName evidence="1">Uncharacterized protein</fullName>
    </submittedName>
</protein>
<sequence>MSEYDFAIKDAERFVDMLQQRLTDLDVANVETVMASEKGAVQLMNMLDKAVEEISKI</sequence>